<sequence>MLSYEDVINFWFEEIEPAQHWKKDIEFDGMIAERFGKLHHQATLCELFDWRESPLGRLAEIIVLDQFSRNMYRDTPLSFAYDPQALTLAQEAVALEADETLSTLQRTFLYMPYMHSESLKVHEVALALYTKNGVQSNLDFEIQHNKIIEQFGRYPHRNAILGRESSPAEEDFLKQPGSSF</sequence>
<evidence type="ECO:0000313" key="2">
    <source>
        <dbReference type="Proteomes" id="UP000228987"/>
    </source>
</evidence>
<comment type="caution">
    <text evidence="1">The sequence shown here is derived from an EMBL/GenBank/DDBJ whole genome shotgun (WGS) entry which is preliminary data.</text>
</comment>
<dbReference type="EMBL" id="NVWI01000002">
    <property type="protein sequence ID" value="PCJ42560.1"/>
    <property type="molecule type" value="Genomic_DNA"/>
</dbReference>
<evidence type="ECO:0000313" key="1">
    <source>
        <dbReference type="EMBL" id="PCJ42560.1"/>
    </source>
</evidence>
<name>A0A2A5CGG3_9GAMM</name>
<dbReference type="Proteomes" id="UP000228987">
    <property type="component" value="Unassembled WGS sequence"/>
</dbReference>
<evidence type="ECO:0008006" key="3">
    <source>
        <dbReference type="Google" id="ProtNLM"/>
    </source>
</evidence>
<dbReference type="SUPFAM" id="SSF48452">
    <property type="entry name" value="TPR-like"/>
    <property type="match status" value="1"/>
</dbReference>
<dbReference type="Gene3D" id="1.20.58.320">
    <property type="entry name" value="TPR-like"/>
    <property type="match status" value="1"/>
</dbReference>
<dbReference type="AlphaFoldDB" id="A0A2A5CGG3"/>
<organism evidence="1 2">
    <name type="scientific">SAR86 cluster bacterium</name>
    <dbReference type="NCBI Taxonomy" id="2030880"/>
    <lineage>
        <taxon>Bacteria</taxon>
        <taxon>Pseudomonadati</taxon>
        <taxon>Pseudomonadota</taxon>
        <taxon>Gammaproteobacteria</taxon>
        <taxon>SAR86 cluster</taxon>
    </lineage>
</organism>
<dbReference type="Pfam" id="PF06041">
    <property type="entry name" value="DUF924"/>
    <property type="match status" value="1"/>
</dbReference>
<dbReference type="Gene3D" id="1.25.40.10">
    <property type="entry name" value="Tetratricopeptide repeat domain"/>
    <property type="match status" value="1"/>
</dbReference>
<protein>
    <recommendedName>
        <fullName evidence="3">DUF924 domain-containing protein</fullName>
    </recommendedName>
</protein>
<dbReference type="InterPro" id="IPR010323">
    <property type="entry name" value="DUF924"/>
</dbReference>
<dbReference type="InterPro" id="IPR011990">
    <property type="entry name" value="TPR-like_helical_dom_sf"/>
</dbReference>
<reference evidence="2" key="1">
    <citation type="submission" date="2017-08" db="EMBL/GenBank/DDBJ databases">
        <title>A dynamic microbial community with high functional redundancy inhabits the cold, oxic subseafloor aquifer.</title>
        <authorList>
            <person name="Tully B.J."/>
            <person name="Wheat C.G."/>
            <person name="Glazer B.T."/>
            <person name="Huber J.A."/>
        </authorList>
    </citation>
    <scope>NUCLEOTIDE SEQUENCE [LARGE SCALE GENOMIC DNA]</scope>
</reference>
<accession>A0A2A5CGG3</accession>
<proteinExistence type="predicted"/>
<gene>
    <name evidence="1" type="ORF">COA71_03345</name>
</gene>